<evidence type="ECO:0000256" key="2">
    <source>
        <dbReference type="SAM" id="Phobius"/>
    </source>
</evidence>
<sequence>MEYLLKSILILLIFLLVHRFFLQGETLHQFNRYYLLGAIVISFLIPLNTIEIRQNSNEEQKVAAEFSKAEPPVGSTQLKTTGENLSKPEVSGFDLEQFLFWFYAGGCILMLVRFSFHIGIIWNKIARNLHVTYKGETLVLLNEGNLPYSFLKFIFVNKGEFKEKGISESVLAHEIAHVDQRHTLDILFVELLMIFFWFHPGLYWAKNQIQLNHEFIADQEAIKKSDLTTYQKLLLTHLEATASKALASGFGFSITKKRLEMMEKKTKPTIKILKVALLIPLLVLLVFGFSEKIYVSERIESEALETNSIDHFIQNELSVFLGENGNVEVANVILDFDEFDAFLGDNPQINYVKISAAPTLKLGTLWDFKKMLRTHEVYEVSYQDPVYKSSENYQELDKKEFFAHTTFALKYPDGMVSKVKYSELSSELKEGLIVPKISSERRIPTKENLEIWSNSKNHALWFDGKVISNAALKNIMEDDIYHYFESYVYPNARSASFPQEYQVNLYSKATFDKMLNESKVGPSEMIIQMSETIDTTKVEPNKELEKYLKDVEAYHKVLENGQHFVFKEKAEQEEILGLWSDLGGRYFRLSAADKRKVPLPSSPYPPYMKLEKDGEVYYKLKEEMTQEEIDRLPPPPPPLKTVDFTSAPLPPEKVKESNFPAPPVPVGPIPEVPSAKIDSEKN</sequence>
<dbReference type="RefSeq" id="WP_289998437.1">
    <property type="nucleotide sequence ID" value="NZ_JAUEPH010000001.1"/>
</dbReference>
<dbReference type="InterPro" id="IPR052173">
    <property type="entry name" value="Beta-lactam_resp_regulator"/>
</dbReference>
<accession>A0ABT7Y8N1</accession>
<evidence type="ECO:0000256" key="1">
    <source>
        <dbReference type="SAM" id="MobiDB-lite"/>
    </source>
</evidence>
<feature type="transmembrane region" description="Helical" evidence="2">
    <location>
        <begin position="32"/>
        <end position="50"/>
    </location>
</feature>
<dbReference type="InterPro" id="IPR008756">
    <property type="entry name" value="Peptidase_M56"/>
</dbReference>
<gene>
    <name evidence="4" type="ORF">QVH07_01910</name>
</gene>
<dbReference type="Pfam" id="PF05569">
    <property type="entry name" value="Peptidase_M56"/>
    <property type="match status" value="1"/>
</dbReference>
<dbReference type="PANTHER" id="PTHR34978:SF3">
    <property type="entry name" value="SLR0241 PROTEIN"/>
    <property type="match status" value="1"/>
</dbReference>
<keyword evidence="2" id="KW-0472">Membrane</keyword>
<feature type="domain" description="Peptidase M56" evidence="3">
    <location>
        <begin position="169"/>
        <end position="261"/>
    </location>
</feature>
<comment type="caution">
    <text evidence="4">The sequence shown here is derived from an EMBL/GenBank/DDBJ whole genome shotgun (WGS) entry which is preliminary data.</text>
</comment>
<keyword evidence="5" id="KW-1185">Reference proteome</keyword>
<feature type="transmembrane region" description="Helical" evidence="2">
    <location>
        <begin position="98"/>
        <end position="122"/>
    </location>
</feature>
<dbReference type="PANTHER" id="PTHR34978">
    <property type="entry name" value="POSSIBLE SENSOR-TRANSDUCER PROTEIN BLAR"/>
    <property type="match status" value="1"/>
</dbReference>
<reference evidence="4" key="1">
    <citation type="submission" date="2023-06" db="EMBL/GenBank/DDBJ databases">
        <title>Robiginitalea aurantiacus sp. nov. and Algoriphagus sediminis sp. nov., isolated from coastal sediment.</title>
        <authorList>
            <person name="Zhou Z.Y."/>
            <person name="An J."/>
            <person name="Jia Y.W."/>
            <person name="Du Z.J."/>
        </authorList>
    </citation>
    <scope>NUCLEOTIDE SEQUENCE</scope>
    <source>
        <strain evidence="4">C2-7</strain>
    </source>
</reference>
<protein>
    <submittedName>
        <fullName evidence="4">M56 family metallopeptidase</fullName>
    </submittedName>
</protein>
<dbReference type="Proteomes" id="UP001171916">
    <property type="component" value="Unassembled WGS sequence"/>
</dbReference>
<feature type="compositionally biased region" description="Pro residues" evidence="1">
    <location>
        <begin position="660"/>
        <end position="671"/>
    </location>
</feature>
<organism evidence="4 5">
    <name type="scientific">Algoriphagus sediminis</name>
    <dbReference type="NCBI Taxonomy" id="3057113"/>
    <lineage>
        <taxon>Bacteria</taxon>
        <taxon>Pseudomonadati</taxon>
        <taxon>Bacteroidota</taxon>
        <taxon>Cytophagia</taxon>
        <taxon>Cytophagales</taxon>
        <taxon>Cyclobacteriaceae</taxon>
        <taxon>Algoriphagus</taxon>
    </lineage>
</organism>
<proteinExistence type="predicted"/>
<feature type="region of interest" description="Disordered" evidence="1">
    <location>
        <begin position="625"/>
        <end position="682"/>
    </location>
</feature>
<dbReference type="EMBL" id="JAUEPH010000001">
    <property type="protein sequence ID" value="MDN3202880.1"/>
    <property type="molecule type" value="Genomic_DNA"/>
</dbReference>
<evidence type="ECO:0000259" key="3">
    <source>
        <dbReference type="Pfam" id="PF05569"/>
    </source>
</evidence>
<dbReference type="CDD" id="cd07341">
    <property type="entry name" value="M56_BlaR1_MecR1_like"/>
    <property type="match status" value="1"/>
</dbReference>
<evidence type="ECO:0000313" key="4">
    <source>
        <dbReference type="EMBL" id="MDN3202880.1"/>
    </source>
</evidence>
<keyword evidence="2" id="KW-1133">Transmembrane helix</keyword>
<evidence type="ECO:0000313" key="5">
    <source>
        <dbReference type="Proteomes" id="UP001171916"/>
    </source>
</evidence>
<name>A0ABT7Y8N1_9BACT</name>
<keyword evidence="2" id="KW-0812">Transmembrane</keyword>
<feature type="transmembrane region" description="Helical" evidence="2">
    <location>
        <begin position="272"/>
        <end position="290"/>
    </location>
</feature>